<name>A0A0G1RK82_9BACT</name>
<feature type="transmembrane region" description="Helical" evidence="2">
    <location>
        <begin position="20"/>
        <end position="37"/>
    </location>
</feature>
<organism evidence="3 4">
    <name type="scientific">Candidatus Collierbacteria bacterium GW2011_GWE1_46_18</name>
    <dbReference type="NCBI Taxonomy" id="1618399"/>
    <lineage>
        <taxon>Bacteria</taxon>
        <taxon>Candidatus Collieribacteriota</taxon>
    </lineage>
</organism>
<gene>
    <name evidence="3" type="ORF">UX41_C0005G0018</name>
</gene>
<dbReference type="EMBL" id="LCMC01000005">
    <property type="protein sequence ID" value="KKU30408.1"/>
    <property type="molecule type" value="Genomic_DNA"/>
</dbReference>
<protein>
    <recommendedName>
        <fullName evidence="5">Septum formation initiator</fullName>
    </recommendedName>
</protein>
<keyword evidence="2" id="KW-0472">Membrane</keyword>
<evidence type="ECO:0000256" key="1">
    <source>
        <dbReference type="SAM" id="Coils"/>
    </source>
</evidence>
<evidence type="ECO:0008006" key="5">
    <source>
        <dbReference type="Google" id="ProtNLM"/>
    </source>
</evidence>
<accession>A0A0G1RK82</accession>
<keyword evidence="2" id="KW-1133">Transmembrane helix</keyword>
<evidence type="ECO:0000256" key="2">
    <source>
        <dbReference type="SAM" id="Phobius"/>
    </source>
</evidence>
<reference evidence="3 4" key="1">
    <citation type="journal article" date="2015" name="Nature">
        <title>rRNA introns, odd ribosomes, and small enigmatic genomes across a large radiation of phyla.</title>
        <authorList>
            <person name="Brown C.T."/>
            <person name="Hug L.A."/>
            <person name="Thomas B.C."/>
            <person name="Sharon I."/>
            <person name="Castelle C.J."/>
            <person name="Singh A."/>
            <person name="Wilkins M.J."/>
            <person name="Williams K.H."/>
            <person name="Banfield J.F."/>
        </authorList>
    </citation>
    <scope>NUCLEOTIDE SEQUENCE [LARGE SCALE GENOMIC DNA]</scope>
</reference>
<feature type="non-terminal residue" evidence="3">
    <location>
        <position position="1"/>
    </location>
</feature>
<comment type="caution">
    <text evidence="3">The sequence shown here is derived from an EMBL/GenBank/DDBJ whole genome shotgun (WGS) entry which is preliminary data.</text>
</comment>
<dbReference type="AlphaFoldDB" id="A0A0G1RK82"/>
<proteinExistence type="predicted"/>
<dbReference type="Proteomes" id="UP000034510">
    <property type="component" value="Unassembled WGS sequence"/>
</dbReference>
<evidence type="ECO:0000313" key="4">
    <source>
        <dbReference type="Proteomes" id="UP000034510"/>
    </source>
</evidence>
<dbReference type="Pfam" id="PF04977">
    <property type="entry name" value="DivIC"/>
    <property type="match status" value="1"/>
</dbReference>
<keyword evidence="2" id="KW-0812">Transmembrane</keyword>
<sequence length="128" mass="15420">YRVKMQGVRIRHEPKDKKSWIRLAFLVLIWLLIWSLFNDFSKVRKGFLRVDESQNRLTQVKEENLELKRKMMAVQTEYYKEKLMRDKLNLQLPGETVVVLPEKDVEVVSGEAEGETEENWEKWLKIVR</sequence>
<feature type="coiled-coil region" evidence="1">
    <location>
        <begin position="50"/>
        <end position="77"/>
    </location>
</feature>
<evidence type="ECO:0000313" key="3">
    <source>
        <dbReference type="EMBL" id="KKU30408.1"/>
    </source>
</evidence>
<keyword evidence="1" id="KW-0175">Coiled coil</keyword>
<dbReference type="InterPro" id="IPR007060">
    <property type="entry name" value="FtsL/DivIC"/>
</dbReference>